<proteinExistence type="predicted"/>
<dbReference type="InterPro" id="IPR001214">
    <property type="entry name" value="SET_dom"/>
</dbReference>
<dbReference type="GO" id="GO:0031507">
    <property type="term" value="P:heterochromatin formation"/>
    <property type="evidence" value="ECO:0007669"/>
    <property type="project" value="TreeGrafter"/>
</dbReference>
<dbReference type="WBParaSite" id="jg16463">
    <property type="protein sequence ID" value="jg16463"/>
    <property type="gene ID" value="jg16463"/>
</dbReference>
<evidence type="ECO:0000256" key="1">
    <source>
        <dbReference type="ARBA" id="ARBA00012186"/>
    </source>
</evidence>
<feature type="compositionally biased region" description="Low complexity" evidence="8">
    <location>
        <begin position="28"/>
        <end position="41"/>
    </location>
</feature>
<keyword evidence="2" id="KW-0489">Methyltransferase</keyword>
<dbReference type="GO" id="GO:0032259">
    <property type="term" value="P:methylation"/>
    <property type="evidence" value="ECO:0007669"/>
    <property type="project" value="UniProtKB-KW"/>
</dbReference>
<evidence type="ECO:0000313" key="11">
    <source>
        <dbReference type="Proteomes" id="UP000887574"/>
    </source>
</evidence>
<dbReference type="PANTHER" id="PTHR45747:SF4">
    <property type="entry name" value="HISTONE-LYSINE N-METHYLTRANSFERASE E(Z)"/>
    <property type="match status" value="1"/>
</dbReference>
<evidence type="ECO:0000256" key="7">
    <source>
        <dbReference type="ARBA" id="ARBA00048568"/>
    </source>
</evidence>
<feature type="compositionally biased region" description="Low complexity" evidence="8">
    <location>
        <begin position="169"/>
        <end position="182"/>
    </location>
</feature>
<dbReference type="AlphaFoldDB" id="A0A915D781"/>
<feature type="compositionally biased region" description="Basic and acidic residues" evidence="8">
    <location>
        <begin position="86"/>
        <end position="112"/>
    </location>
</feature>
<keyword evidence="11" id="KW-1185">Reference proteome</keyword>
<feature type="domain" description="CXC" evidence="10">
    <location>
        <begin position="586"/>
        <end position="694"/>
    </location>
</feature>
<dbReference type="GO" id="GO:0035098">
    <property type="term" value="C:ESC/E(Z) complex"/>
    <property type="evidence" value="ECO:0007669"/>
    <property type="project" value="TreeGrafter"/>
</dbReference>
<dbReference type="InterPro" id="IPR026489">
    <property type="entry name" value="CXC_dom"/>
</dbReference>
<comment type="catalytic activity">
    <reaction evidence="7">
        <text>L-lysyl(27)-[histone H3] + 3 S-adenosyl-L-methionine = N(6),N(6),N(6)-trimethyl-L-lysyl(27)-[histone H3] + 3 S-adenosyl-L-homocysteine + 3 H(+)</text>
        <dbReference type="Rhea" id="RHEA:60292"/>
        <dbReference type="Rhea" id="RHEA-COMP:15535"/>
        <dbReference type="Rhea" id="RHEA-COMP:15548"/>
        <dbReference type="ChEBI" id="CHEBI:15378"/>
        <dbReference type="ChEBI" id="CHEBI:29969"/>
        <dbReference type="ChEBI" id="CHEBI:57856"/>
        <dbReference type="ChEBI" id="CHEBI:59789"/>
        <dbReference type="ChEBI" id="CHEBI:61961"/>
        <dbReference type="EC" id="2.1.1.356"/>
    </reaction>
</comment>
<reference evidence="12" key="1">
    <citation type="submission" date="2022-11" db="UniProtKB">
        <authorList>
            <consortium name="WormBaseParasite"/>
        </authorList>
    </citation>
    <scope>IDENTIFICATION</scope>
</reference>
<dbReference type="PANTHER" id="PTHR45747">
    <property type="entry name" value="HISTONE-LYSINE N-METHYLTRANSFERASE E(Z)"/>
    <property type="match status" value="1"/>
</dbReference>
<dbReference type="Proteomes" id="UP000887574">
    <property type="component" value="Unplaced"/>
</dbReference>
<feature type="domain" description="SET" evidence="9">
    <location>
        <begin position="687"/>
        <end position="802"/>
    </location>
</feature>
<feature type="region of interest" description="Disordered" evidence="8">
    <location>
        <begin position="25"/>
        <end position="71"/>
    </location>
</feature>
<feature type="region of interest" description="Disordered" evidence="8">
    <location>
        <begin position="85"/>
        <end position="137"/>
    </location>
</feature>
<dbReference type="SMART" id="SM00317">
    <property type="entry name" value="SET"/>
    <property type="match status" value="1"/>
</dbReference>
<dbReference type="GO" id="GO:0003682">
    <property type="term" value="F:chromatin binding"/>
    <property type="evidence" value="ECO:0007669"/>
    <property type="project" value="TreeGrafter"/>
</dbReference>
<keyword evidence="5" id="KW-0805">Transcription regulation</keyword>
<accession>A0A915D781</accession>
<dbReference type="CDD" id="cd10519">
    <property type="entry name" value="SET_EZH"/>
    <property type="match status" value="1"/>
</dbReference>
<organism evidence="11 12">
    <name type="scientific">Ditylenchus dipsaci</name>
    <dbReference type="NCBI Taxonomy" id="166011"/>
    <lineage>
        <taxon>Eukaryota</taxon>
        <taxon>Metazoa</taxon>
        <taxon>Ecdysozoa</taxon>
        <taxon>Nematoda</taxon>
        <taxon>Chromadorea</taxon>
        <taxon>Rhabditida</taxon>
        <taxon>Tylenchina</taxon>
        <taxon>Tylenchomorpha</taxon>
        <taxon>Sphaerularioidea</taxon>
        <taxon>Anguinidae</taxon>
        <taxon>Anguininae</taxon>
        <taxon>Ditylenchus</taxon>
    </lineage>
</organism>
<dbReference type="Pfam" id="PF00856">
    <property type="entry name" value="SET"/>
    <property type="match status" value="1"/>
</dbReference>
<evidence type="ECO:0000313" key="12">
    <source>
        <dbReference type="WBParaSite" id="jg16463"/>
    </source>
</evidence>
<evidence type="ECO:0000256" key="6">
    <source>
        <dbReference type="ARBA" id="ARBA00023163"/>
    </source>
</evidence>
<keyword evidence="3" id="KW-0808">Transferase</keyword>
<dbReference type="Gene3D" id="2.170.270.10">
    <property type="entry name" value="SET domain"/>
    <property type="match status" value="1"/>
</dbReference>
<dbReference type="InterPro" id="IPR045318">
    <property type="entry name" value="EZH1/2-like"/>
</dbReference>
<evidence type="ECO:0000256" key="3">
    <source>
        <dbReference type="ARBA" id="ARBA00022679"/>
    </source>
</evidence>
<evidence type="ECO:0000256" key="8">
    <source>
        <dbReference type="SAM" id="MobiDB-lite"/>
    </source>
</evidence>
<evidence type="ECO:0000256" key="4">
    <source>
        <dbReference type="ARBA" id="ARBA00022691"/>
    </source>
</evidence>
<dbReference type="InterPro" id="IPR046341">
    <property type="entry name" value="SET_dom_sf"/>
</dbReference>
<dbReference type="InterPro" id="IPR041355">
    <property type="entry name" value="Pre-SET_CXC"/>
</dbReference>
<dbReference type="PROSITE" id="PS50280">
    <property type="entry name" value="SET"/>
    <property type="match status" value="1"/>
</dbReference>
<evidence type="ECO:0000259" key="10">
    <source>
        <dbReference type="PROSITE" id="PS51633"/>
    </source>
</evidence>
<evidence type="ECO:0000256" key="2">
    <source>
        <dbReference type="ARBA" id="ARBA00022603"/>
    </source>
</evidence>
<name>A0A915D781_9BILA</name>
<dbReference type="PROSITE" id="PS51633">
    <property type="entry name" value="CXC"/>
    <property type="match status" value="1"/>
</dbReference>
<protein>
    <recommendedName>
        <fullName evidence="1">[histone H3]-lysine(27) N-trimethyltransferase</fullName>
        <ecNumber evidence="1">2.1.1.356</ecNumber>
    </recommendedName>
</protein>
<dbReference type="SUPFAM" id="SSF82199">
    <property type="entry name" value="SET domain"/>
    <property type="match status" value="1"/>
</dbReference>
<evidence type="ECO:0000259" key="9">
    <source>
        <dbReference type="PROSITE" id="PS50280"/>
    </source>
</evidence>
<evidence type="ECO:0000256" key="5">
    <source>
        <dbReference type="ARBA" id="ARBA00023015"/>
    </source>
</evidence>
<keyword evidence="4" id="KW-0949">S-adenosyl-L-methionine</keyword>
<dbReference type="Pfam" id="PF18264">
    <property type="entry name" value="preSET_CXC"/>
    <property type="match status" value="1"/>
</dbReference>
<dbReference type="EC" id="2.1.1.356" evidence="1"/>
<keyword evidence="6" id="KW-0804">Transcription</keyword>
<dbReference type="GO" id="GO:0140951">
    <property type="term" value="F:histone H3K27 trimethyltransferase activity"/>
    <property type="evidence" value="ECO:0007669"/>
    <property type="project" value="UniProtKB-EC"/>
</dbReference>
<sequence length="821" mass="93784">MKVMKKKLRSSRKISLRESVSLNNKMYASSPSRSTRQSTQAASCSSTPTAKAWDRPKCSLESLSSPKKGRRLIEPVGKATISELKCSPEKLRSSDRKRVVSADAKQPDEKEALPGPSTAKIEPKRKPGRPIAKPNGLAKARKMKQESMEESIEKFIEEEKLENMESEGENAASSASSTTSNEENMELQLEDEWIELLMNEYWRVRHCFEETVNTQGMAAFEKSRCKPTRHTLHTGKAPPPFDLFESVGRNQQLAFLRNENNSVAQKCSVIPLENIEATPPMQYWTLTEVNVIAEDEFTLSHIPFLGDTEDDSEFCSELMKTFPDGIHGTKEGCKQYINDWILYYTVKAVRDALPNLELKTIFHCIYEKFPNKAAVQDLITMYPDLQIRFEPETIDRQELTDRKGELVANFSSSRLLNSYEVLVCHKCFCYDCTMHNATIQDGYGSTMRKFSRPKENDNRPCSDDCYILLFNLAKRDQKSKSNGLHSDKDLNKQLNIQCSDQHKTPLKHEQPPVTEWTPHEESIFNILRTTGEENYCKITQVLNMCSEKKKSCRELYDYACRTAPMSPRLELVQSPVKTAKKKGDSHRTFRAVKWANTNGKVENNCMYKPCNHKGECKKELGCRCVIVENLCTKYCPCSDDCQNRFPGCRCAPGNCRTRQCQCFFASWECDPDICKSCNCDKFDGCGEPICKNVSIQRGLQKRLLEDIEKNDFVSEYCGEVITQAESERRGKIYDKIKCSYLFGLNDEQVVDATRVGNVIRFANHSRNPNCRAKVIVVNGDHKIGIFANRHINRGEELFFDYAYNKSQQIAFLSKELSKNQC</sequence>
<feature type="region of interest" description="Disordered" evidence="8">
    <location>
        <begin position="161"/>
        <end position="185"/>
    </location>
</feature>